<name>A0A087SG79_AUXPR</name>
<evidence type="ECO:0000256" key="1">
    <source>
        <dbReference type="SAM" id="MobiDB-lite"/>
    </source>
</evidence>
<dbReference type="GeneID" id="23615136"/>
<dbReference type="EMBL" id="KL662110">
    <property type="protein sequence ID" value="KFM24733.1"/>
    <property type="molecule type" value="Genomic_DNA"/>
</dbReference>
<proteinExistence type="predicted"/>
<organism evidence="2 3">
    <name type="scientific">Auxenochlorella protothecoides</name>
    <name type="common">Green microalga</name>
    <name type="synonym">Chlorella protothecoides</name>
    <dbReference type="NCBI Taxonomy" id="3075"/>
    <lineage>
        <taxon>Eukaryota</taxon>
        <taxon>Viridiplantae</taxon>
        <taxon>Chlorophyta</taxon>
        <taxon>core chlorophytes</taxon>
        <taxon>Trebouxiophyceae</taxon>
        <taxon>Chlorellales</taxon>
        <taxon>Chlorellaceae</taxon>
        <taxon>Auxenochlorella</taxon>
    </lineage>
</organism>
<dbReference type="OrthoDB" id="515386at2759"/>
<feature type="region of interest" description="Disordered" evidence="1">
    <location>
        <begin position="1"/>
        <end position="48"/>
    </location>
</feature>
<sequence>MTDQETAPPAPSVPARPRLNLKPRDPEAVARMEAERQASIGKSPFGNAKPREAVIAGRVGKTEEEVLREEVKSTYKLHLRLSPSQLDEKKAQEAVIRQAEETAEAEEDAEKKAELNSEVAVQKEKLAELLGGFEGFPEYQQQAGHGARGGEYQEARQGRSQYQEPRQQGGADAATSFHRAPGAFVPGEDSDAGMPGPSPAPAHTLTRALCTADTGYTPPALSGRGVGGEINFEESYGAGQDRF</sequence>
<feature type="region of interest" description="Disordered" evidence="1">
    <location>
        <begin position="219"/>
        <end position="243"/>
    </location>
</feature>
<accession>A0A087SG79</accession>
<dbReference type="KEGG" id="apro:F751_3745"/>
<feature type="compositionally biased region" description="Basic and acidic residues" evidence="1">
    <location>
        <begin position="22"/>
        <end position="36"/>
    </location>
</feature>
<keyword evidence="3" id="KW-1185">Reference proteome</keyword>
<evidence type="ECO:0000313" key="3">
    <source>
        <dbReference type="Proteomes" id="UP000028924"/>
    </source>
</evidence>
<dbReference type="Proteomes" id="UP000028924">
    <property type="component" value="Unassembled WGS sequence"/>
</dbReference>
<dbReference type="RefSeq" id="XP_011397621.1">
    <property type="nucleotide sequence ID" value="XM_011399319.1"/>
</dbReference>
<dbReference type="AlphaFoldDB" id="A0A087SG79"/>
<feature type="region of interest" description="Disordered" evidence="1">
    <location>
        <begin position="87"/>
        <end position="117"/>
    </location>
</feature>
<protein>
    <submittedName>
        <fullName evidence="2">Uncharacterized protein</fullName>
    </submittedName>
</protein>
<gene>
    <name evidence="2" type="ORF">F751_3745</name>
</gene>
<evidence type="ECO:0000313" key="2">
    <source>
        <dbReference type="EMBL" id="KFM24733.1"/>
    </source>
</evidence>
<reference evidence="2 3" key="1">
    <citation type="journal article" date="2014" name="BMC Genomics">
        <title>Oil accumulation mechanisms of the oleaginous microalga Chlorella protothecoides revealed through its genome, transcriptomes, and proteomes.</title>
        <authorList>
            <person name="Gao C."/>
            <person name="Wang Y."/>
            <person name="Shen Y."/>
            <person name="Yan D."/>
            <person name="He X."/>
            <person name="Dai J."/>
            <person name="Wu Q."/>
        </authorList>
    </citation>
    <scope>NUCLEOTIDE SEQUENCE [LARGE SCALE GENOMIC DNA]</scope>
    <source>
        <strain evidence="2 3">0710</strain>
    </source>
</reference>
<feature type="region of interest" description="Disordered" evidence="1">
    <location>
        <begin position="137"/>
        <end position="203"/>
    </location>
</feature>